<evidence type="ECO:0000313" key="3">
    <source>
        <dbReference type="Proteomes" id="UP000011758"/>
    </source>
</evidence>
<name>M2PK77_9FIRM</name>
<dbReference type="Proteomes" id="UP000011758">
    <property type="component" value="Unassembled WGS sequence"/>
</dbReference>
<keyword evidence="3" id="KW-1185">Reference proteome</keyword>
<feature type="transmembrane region" description="Helical" evidence="1">
    <location>
        <begin position="6"/>
        <end position="26"/>
    </location>
</feature>
<dbReference type="AlphaFoldDB" id="M2PK77"/>
<keyword evidence="1" id="KW-1133">Transmembrane helix</keyword>
<reference evidence="2 3" key="1">
    <citation type="submission" date="2013-02" db="EMBL/GenBank/DDBJ databases">
        <title>The Genome Sequence of Lactobacillus catenaformis F0143.</title>
        <authorList>
            <consortium name="The Broad Institute Genome Sequencing Platform"/>
            <person name="Earl A."/>
            <person name="Ward D."/>
            <person name="Feldgarden M."/>
            <person name="Gevers D."/>
            <person name="Izard J."/>
            <person name="Blanton J.M."/>
            <person name="Mathney J."/>
            <person name="Dewhirst F.E."/>
            <person name="Young S.K."/>
            <person name="Zeng Q."/>
            <person name="Gargeya S."/>
            <person name="Fitzgerald M."/>
            <person name="Haas B."/>
            <person name="Abouelleil A."/>
            <person name="Alvarado L."/>
            <person name="Arachchi H.M."/>
            <person name="Berlin A."/>
            <person name="Chapman S.B."/>
            <person name="Gearin G."/>
            <person name="Goldberg J."/>
            <person name="Griggs A."/>
            <person name="Gujja S."/>
            <person name="Hansen M."/>
            <person name="Heiman D."/>
            <person name="Howarth C."/>
            <person name="Larimer J."/>
            <person name="Lui A."/>
            <person name="MacDonald P.J.P."/>
            <person name="McCowen C."/>
            <person name="Montmayeur A."/>
            <person name="Murphy C."/>
            <person name="Neiman D."/>
            <person name="Pearson M."/>
            <person name="Priest M."/>
            <person name="Roberts A."/>
            <person name="Saif S."/>
            <person name="Shea T."/>
            <person name="Sisk P."/>
            <person name="Stolte C."/>
            <person name="Sykes S."/>
            <person name="Wortman J."/>
            <person name="Nusbaum C."/>
            <person name="Birren B."/>
        </authorList>
    </citation>
    <scope>NUCLEOTIDE SEQUENCE [LARGE SCALE GENOMIC DNA]</scope>
    <source>
        <strain evidence="2 3">OT 569</strain>
    </source>
</reference>
<dbReference type="RefSeq" id="WP_004804129.1">
    <property type="nucleotide sequence ID" value="NZ_KB446650.1"/>
</dbReference>
<dbReference type="BioCyc" id="ECAT999415-HMP:GTTI-1789-MONOMER"/>
<keyword evidence="1" id="KW-0812">Transmembrane</keyword>
<evidence type="ECO:0000256" key="1">
    <source>
        <dbReference type="SAM" id="Phobius"/>
    </source>
</evidence>
<feature type="transmembrane region" description="Helical" evidence="1">
    <location>
        <begin position="90"/>
        <end position="112"/>
    </location>
</feature>
<evidence type="ECO:0000313" key="2">
    <source>
        <dbReference type="EMBL" id="EMD15979.1"/>
    </source>
</evidence>
<feature type="transmembrane region" description="Helical" evidence="1">
    <location>
        <begin position="53"/>
        <end position="78"/>
    </location>
</feature>
<comment type="caution">
    <text evidence="2">The sequence shown here is derived from an EMBL/GenBank/DDBJ whole genome shotgun (WGS) entry which is preliminary data.</text>
</comment>
<proteinExistence type="predicted"/>
<protein>
    <submittedName>
        <fullName evidence="2">Uncharacterized protein</fullName>
    </submittedName>
</protein>
<dbReference type="STRING" id="999415.HMPREF9943_01724"/>
<gene>
    <name evidence="2" type="ORF">HMPREF9943_01724</name>
</gene>
<sequence>MIKTLIMLGLVCLFATLMILDFILVIPKFGSKHFGAPDDIKEMMEKMPDRAPWVNLFGVCIMIAGFVGVALVLIWAMVDTVKSELSFIEAFIRFFIITEGYKLFDIICFDFIMLTKLKLPAKIYPETAGAKGYDNFGFNAKSQTIKIVVFCGISLLLAFVLTVITRR</sequence>
<keyword evidence="1" id="KW-0472">Membrane</keyword>
<dbReference type="OrthoDB" id="363229at2"/>
<feature type="transmembrane region" description="Helical" evidence="1">
    <location>
        <begin position="147"/>
        <end position="165"/>
    </location>
</feature>
<dbReference type="PATRIC" id="fig|999415.3.peg.1751"/>
<accession>M2PK77</accession>
<dbReference type="EMBL" id="AGEJ01000026">
    <property type="protein sequence ID" value="EMD15979.1"/>
    <property type="molecule type" value="Genomic_DNA"/>
</dbReference>
<organism evidence="2 3">
    <name type="scientific">Eggerthia catenaformis OT 569 = DSM 20559</name>
    <dbReference type="NCBI Taxonomy" id="999415"/>
    <lineage>
        <taxon>Bacteria</taxon>
        <taxon>Bacillati</taxon>
        <taxon>Bacillota</taxon>
        <taxon>Erysipelotrichia</taxon>
        <taxon>Erysipelotrichales</taxon>
        <taxon>Coprobacillaceae</taxon>
        <taxon>Eggerthia</taxon>
    </lineage>
</organism>
<dbReference type="eggNOG" id="ENOG502Z955">
    <property type="taxonomic scope" value="Bacteria"/>
</dbReference>